<dbReference type="PANTHER" id="PTHR30616">
    <property type="entry name" value="UNCHARACTERIZED PROTEIN YFIH"/>
    <property type="match status" value="1"/>
</dbReference>
<dbReference type="InterPro" id="IPR038371">
    <property type="entry name" value="Cu_polyphenol_OxRdtase_sf"/>
</dbReference>
<reference evidence="11 12" key="1">
    <citation type="submission" date="2023-10" db="EMBL/GenBank/DDBJ databases">
        <title>Sorlinia euscelidii gen. nov., sp. nov., an acetic acid bacteria isolated from the gut of Euscelidius variegatus emitter.</title>
        <authorList>
            <person name="Michoud G."/>
            <person name="Marasco R."/>
            <person name="Seferji K."/>
            <person name="Gonella E."/>
            <person name="Garuglieri E."/>
            <person name="Alma A."/>
            <person name="Mapelli F."/>
            <person name="Borin S."/>
            <person name="Daffonchio D."/>
            <person name="Crotti E."/>
        </authorList>
    </citation>
    <scope>NUCLEOTIDE SEQUENCE [LARGE SCALE GENOMIC DNA]</scope>
    <source>
        <strain evidence="11 12">EV16P</strain>
    </source>
</reference>
<dbReference type="InterPro" id="IPR011324">
    <property type="entry name" value="Cytotoxic_necrot_fac-like_cat"/>
</dbReference>
<comment type="similarity">
    <text evidence="2 10">Belongs to the purine nucleoside phosphorylase YfiH/LACC1 family.</text>
</comment>
<evidence type="ECO:0000256" key="1">
    <source>
        <dbReference type="ARBA" id="ARBA00000553"/>
    </source>
</evidence>
<evidence type="ECO:0000256" key="7">
    <source>
        <dbReference type="ARBA" id="ARBA00047989"/>
    </source>
</evidence>
<evidence type="ECO:0000256" key="10">
    <source>
        <dbReference type="RuleBase" id="RU361274"/>
    </source>
</evidence>
<evidence type="ECO:0000256" key="2">
    <source>
        <dbReference type="ARBA" id="ARBA00007353"/>
    </source>
</evidence>
<keyword evidence="6" id="KW-0862">Zinc</keyword>
<evidence type="ECO:0000256" key="5">
    <source>
        <dbReference type="ARBA" id="ARBA00022801"/>
    </source>
</evidence>
<comment type="caution">
    <text evidence="11">The sequence shown here is derived from an EMBL/GenBank/DDBJ whole genome shotgun (WGS) entry which is preliminary data.</text>
</comment>
<evidence type="ECO:0000256" key="6">
    <source>
        <dbReference type="ARBA" id="ARBA00022833"/>
    </source>
</evidence>
<evidence type="ECO:0000256" key="4">
    <source>
        <dbReference type="ARBA" id="ARBA00022723"/>
    </source>
</evidence>
<evidence type="ECO:0000313" key="11">
    <source>
        <dbReference type="EMBL" id="MEE8657602.1"/>
    </source>
</evidence>
<evidence type="ECO:0000256" key="9">
    <source>
        <dbReference type="ARBA" id="ARBA00049893"/>
    </source>
</evidence>
<comment type="catalytic activity">
    <reaction evidence="8">
        <text>adenosine + phosphate = alpha-D-ribose 1-phosphate + adenine</text>
        <dbReference type="Rhea" id="RHEA:27642"/>
        <dbReference type="ChEBI" id="CHEBI:16335"/>
        <dbReference type="ChEBI" id="CHEBI:16708"/>
        <dbReference type="ChEBI" id="CHEBI:43474"/>
        <dbReference type="ChEBI" id="CHEBI:57720"/>
        <dbReference type="EC" id="2.4.2.1"/>
    </reaction>
    <physiologicalReaction direction="left-to-right" evidence="8">
        <dbReference type="Rhea" id="RHEA:27643"/>
    </physiologicalReaction>
</comment>
<accession>A0ABU7TYT5</accession>
<dbReference type="SUPFAM" id="SSF64438">
    <property type="entry name" value="CNF1/YfiH-like putative cysteine hydrolases"/>
    <property type="match status" value="1"/>
</dbReference>
<dbReference type="RefSeq" id="WP_394818626.1">
    <property type="nucleotide sequence ID" value="NZ_JAWJZY010000001.1"/>
</dbReference>
<keyword evidence="12" id="KW-1185">Reference proteome</keyword>
<name>A0ABU7TYT5_9PROT</name>
<evidence type="ECO:0000256" key="3">
    <source>
        <dbReference type="ARBA" id="ARBA00022679"/>
    </source>
</evidence>
<keyword evidence="4" id="KW-0479">Metal-binding</keyword>
<sequence length="264" mass="28783">MVKVLSPQYVLQAQALPDIVHGFFTRQGGVSTPPYDCLNISTSVGDRAENVAVNRERVANFMGVPAQNLVTVHQVHGSDVLTLQNPTDLQRSSSADPADAIVSTCRDIAIGVQTADCGPILISDASGDIVAAIHAGWRGAMRGVIENTIWTMQTLGAQELTAVIGPCISQRRYEVEEDMRTEVLAQDDKARAFFMNAERAGAYLFDLGGYCALRLRHAGLRHISQIRLDTLSDSRRFFSHRRMTLGGHTHTGRQISAIKAGKKI</sequence>
<keyword evidence="5" id="KW-0378">Hydrolase</keyword>
<dbReference type="EMBL" id="JAWJZY010000001">
    <property type="protein sequence ID" value="MEE8657602.1"/>
    <property type="molecule type" value="Genomic_DNA"/>
</dbReference>
<dbReference type="Proteomes" id="UP001312908">
    <property type="component" value="Unassembled WGS sequence"/>
</dbReference>
<comment type="catalytic activity">
    <reaction evidence="7">
        <text>adenosine + H2O + H(+) = inosine + NH4(+)</text>
        <dbReference type="Rhea" id="RHEA:24408"/>
        <dbReference type="ChEBI" id="CHEBI:15377"/>
        <dbReference type="ChEBI" id="CHEBI:15378"/>
        <dbReference type="ChEBI" id="CHEBI:16335"/>
        <dbReference type="ChEBI" id="CHEBI:17596"/>
        <dbReference type="ChEBI" id="CHEBI:28938"/>
        <dbReference type="EC" id="3.5.4.4"/>
    </reaction>
    <physiologicalReaction direction="left-to-right" evidence="7">
        <dbReference type="Rhea" id="RHEA:24409"/>
    </physiologicalReaction>
</comment>
<dbReference type="NCBIfam" id="TIGR00726">
    <property type="entry name" value="peptidoglycan editing factor PgeF"/>
    <property type="match status" value="1"/>
</dbReference>
<protein>
    <recommendedName>
        <fullName evidence="10">Purine nucleoside phosphorylase</fullName>
    </recommendedName>
</protein>
<dbReference type="InterPro" id="IPR003730">
    <property type="entry name" value="Cu_polyphenol_OxRdtase"/>
</dbReference>
<proteinExistence type="inferred from homology"/>
<dbReference type="CDD" id="cd16833">
    <property type="entry name" value="YfiH"/>
    <property type="match status" value="1"/>
</dbReference>
<evidence type="ECO:0000313" key="12">
    <source>
        <dbReference type="Proteomes" id="UP001312908"/>
    </source>
</evidence>
<gene>
    <name evidence="11" type="ORF">DOFOFD_01025</name>
</gene>
<keyword evidence="3" id="KW-0808">Transferase</keyword>
<evidence type="ECO:0000256" key="8">
    <source>
        <dbReference type="ARBA" id="ARBA00048968"/>
    </source>
</evidence>
<dbReference type="PANTHER" id="PTHR30616:SF2">
    <property type="entry name" value="PURINE NUCLEOSIDE PHOSPHORYLASE LACC1"/>
    <property type="match status" value="1"/>
</dbReference>
<dbReference type="Pfam" id="PF02578">
    <property type="entry name" value="Cu-oxidase_4"/>
    <property type="match status" value="1"/>
</dbReference>
<comment type="catalytic activity">
    <reaction evidence="1">
        <text>inosine + phosphate = alpha-D-ribose 1-phosphate + hypoxanthine</text>
        <dbReference type="Rhea" id="RHEA:27646"/>
        <dbReference type="ChEBI" id="CHEBI:17368"/>
        <dbReference type="ChEBI" id="CHEBI:17596"/>
        <dbReference type="ChEBI" id="CHEBI:43474"/>
        <dbReference type="ChEBI" id="CHEBI:57720"/>
        <dbReference type="EC" id="2.4.2.1"/>
    </reaction>
    <physiologicalReaction direction="left-to-right" evidence="1">
        <dbReference type="Rhea" id="RHEA:27647"/>
    </physiologicalReaction>
</comment>
<dbReference type="Gene3D" id="3.60.140.10">
    <property type="entry name" value="CNF1/YfiH-like putative cysteine hydrolases"/>
    <property type="match status" value="1"/>
</dbReference>
<organism evidence="11 12">
    <name type="scientific">Sorlinia euscelidii</name>
    <dbReference type="NCBI Taxonomy" id="3081148"/>
    <lineage>
        <taxon>Bacteria</taxon>
        <taxon>Pseudomonadati</taxon>
        <taxon>Pseudomonadota</taxon>
        <taxon>Alphaproteobacteria</taxon>
        <taxon>Acetobacterales</taxon>
        <taxon>Acetobacteraceae</taxon>
        <taxon>Sorlinia</taxon>
    </lineage>
</organism>
<comment type="catalytic activity">
    <reaction evidence="9">
        <text>S-methyl-5'-thioadenosine + phosphate = 5-(methylsulfanyl)-alpha-D-ribose 1-phosphate + adenine</text>
        <dbReference type="Rhea" id="RHEA:11852"/>
        <dbReference type="ChEBI" id="CHEBI:16708"/>
        <dbReference type="ChEBI" id="CHEBI:17509"/>
        <dbReference type="ChEBI" id="CHEBI:43474"/>
        <dbReference type="ChEBI" id="CHEBI:58533"/>
        <dbReference type="EC" id="2.4.2.28"/>
    </reaction>
    <physiologicalReaction direction="left-to-right" evidence="9">
        <dbReference type="Rhea" id="RHEA:11853"/>
    </physiologicalReaction>
</comment>